<dbReference type="AlphaFoldDB" id="A0A6M1SPH0"/>
<evidence type="ECO:0000313" key="3">
    <source>
        <dbReference type="Proteomes" id="UP000474802"/>
    </source>
</evidence>
<accession>A0A6M1SPH0</accession>
<gene>
    <name evidence="2" type="ORF">G5575_13040</name>
</gene>
<reference evidence="2 3" key="2">
    <citation type="submission" date="2020-03" db="EMBL/GenBank/DDBJ databases">
        <title>Devosia chinhatensis sp. nov., isolated from a hexachlorocyclohexane (HCH) dump site in India.</title>
        <authorList>
            <person name="Kumar M."/>
            <person name="Lal R."/>
        </authorList>
    </citation>
    <scope>NUCLEOTIDE SEQUENCE [LARGE SCALE GENOMIC DNA]</scope>
    <source>
        <strain evidence="2 3">H239</strain>
    </source>
</reference>
<dbReference type="PANTHER" id="PTHR22617">
    <property type="entry name" value="CHEMOTAXIS SENSOR HISTIDINE KINASE-RELATED"/>
    <property type="match status" value="1"/>
</dbReference>
<dbReference type="CDD" id="cd00732">
    <property type="entry name" value="CheW"/>
    <property type="match status" value="1"/>
</dbReference>
<dbReference type="InterPro" id="IPR039315">
    <property type="entry name" value="CheW"/>
</dbReference>
<name>A0A6M1SPH0_9HYPH</name>
<dbReference type="Pfam" id="PF01584">
    <property type="entry name" value="CheW"/>
    <property type="match status" value="1"/>
</dbReference>
<dbReference type="GO" id="GO:0007165">
    <property type="term" value="P:signal transduction"/>
    <property type="evidence" value="ECO:0007669"/>
    <property type="project" value="InterPro"/>
</dbReference>
<dbReference type="GO" id="GO:0005829">
    <property type="term" value="C:cytosol"/>
    <property type="evidence" value="ECO:0007669"/>
    <property type="project" value="TreeGrafter"/>
</dbReference>
<feature type="domain" description="CheW-like" evidence="1">
    <location>
        <begin position="4"/>
        <end position="148"/>
    </location>
</feature>
<comment type="caution">
    <text evidence="2">The sequence shown here is derived from an EMBL/GenBank/DDBJ whole genome shotgun (WGS) entry which is preliminary data.</text>
</comment>
<protein>
    <submittedName>
        <fullName evidence="2">Chemotaxis protein CheW</fullName>
    </submittedName>
</protein>
<proteinExistence type="predicted"/>
<dbReference type="RefSeq" id="WP_164534660.1">
    <property type="nucleotide sequence ID" value="NZ_JAALFG010000002.1"/>
</dbReference>
<dbReference type="PANTHER" id="PTHR22617:SF23">
    <property type="entry name" value="CHEMOTAXIS PROTEIN CHEW"/>
    <property type="match status" value="1"/>
</dbReference>
<dbReference type="EMBL" id="JAALFG010000002">
    <property type="protein sequence ID" value="NGP18456.1"/>
    <property type="molecule type" value="Genomic_DNA"/>
</dbReference>
<organism evidence="2 3">
    <name type="scientific">Devosia aurantiaca</name>
    <dbReference type="NCBI Taxonomy" id="2714858"/>
    <lineage>
        <taxon>Bacteria</taxon>
        <taxon>Pseudomonadati</taxon>
        <taxon>Pseudomonadota</taxon>
        <taxon>Alphaproteobacteria</taxon>
        <taxon>Hyphomicrobiales</taxon>
        <taxon>Devosiaceae</taxon>
        <taxon>Devosia</taxon>
    </lineage>
</organism>
<dbReference type="SMART" id="SM00260">
    <property type="entry name" value="CheW"/>
    <property type="match status" value="1"/>
</dbReference>
<dbReference type="InterPro" id="IPR036061">
    <property type="entry name" value="CheW-like_dom_sf"/>
</dbReference>
<dbReference type="Proteomes" id="UP000474802">
    <property type="component" value="Unassembled WGS sequence"/>
</dbReference>
<dbReference type="Gene3D" id="2.40.50.180">
    <property type="entry name" value="CheA-289, Domain 4"/>
    <property type="match status" value="1"/>
</dbReference>
<reference evidence="2 3" key="1">
    <citation type="submission" date="2020-02" db="EMBL/GenBank/DDBJ databases">
        <authorList>
            <person name="Khan S.A."/>
            <person name="Jeon C.O."/>
            <person name="Chun B.H."/>
        </authorList>
    </citation>
    <scope>NUCLEOTIDE SEQUENCE [LARGE SCALE GENOMIC DNA]</scope>
    <source>
        <strain evidence="2 3">H239</strain>
    </source>
</reference>
<keyword evidence="3" id="KW-1185">Reference proteome</keyword>
<evidence type="ECO:0000313" key="2">
    <source>
        <dbReference type="EMBL" id="NGP18456.1"/>
    </source>
</evidence>
<dbReference type="GO" id="GO:0006935">
    <property type="term" value="P:chemotaxis"/>
    <property type="evidence" value="ECO:0007669"/>
    <property type="project" value="InterPro"/>
</dbReference>
<sequence>MPEHTQYVTLGVAGELFAAPVSKVQEILDMQPIARLPRAPSNLLGMIDVRGQGVPVLDLRQTLGLPDAPDTENTRIVVLTVNGPVDPVTLGLRADRVYEVTVLDSDALDPPPAVSASWSNHCILGIGRRNGAFVTVLDLDRLLGDMPGLAAA</sequence>
<dbReference type="Gene3D" id="2.30.30.40">
    <property type="entry name" value="SH3 Domains"/>
    <property type="match status" value="1"/>
</dbReference>
<dbReference type="InterPro" id="IPR002545">
    <property type="entry name" value="CheW-lke_dom"/>
</dbReference>
<dbReference type="SUPFAM" id="SSF50341">
    <property type="entry name" value="CheW-like"/>
    <property type="match status" value="1"/>
</dbReference>
<evidence type="ECO:0000259" key="1">
    <source>
        <dbReference type="PROSITE" id="PS50851"/>
    </source>
</evidence>
<dbReference type="PROSITE" id="PS50851">
    <property type="entry name" value="CHEW"/>
    <property type="match status" value="1"/>
</dbReference>